<dbReference type="Gene3D" id="3.30.70.100">
    <property type="match status" value="1"/>
</dbReference>
<name>A0ABP9HR39_9ACTN</name>
<dbReference type="InterPro" id="IPR011008">
    <property type="entry name" value="Dimeric_a/b-barrel"/>
</dbReference>
<keyword evidence="3" id="KW-1185">Reference proteome</keyword>
<evidence type="ECO:0000313" key="3">
    <source>
        <dbReference type="Proteomes" id="UP001500610"/>
    </source>
</evidence>
<evidence type="ECO:0000313" key="2">
    <source>
        <dbReference type="EMBL" id="GAA4976421.1"/>
    </source>
</evidence>
<dbReference type="RefSeq" id="WP_226028932.1">
    <property type="nucleotide sequence ID" value="NZ_BAABIV010000003.1"/>
</dbReference>
<dbReference type="SMART" id="SM00886">
    <property type="entry name" value="Dabb"/>
    <property type="match status" value="1"/>
</dbReference>
<sequence length="129" mass="14557">MIHHVIRFTVKPDVTEKQLDELLTSLREHAQEVPAVESVFVGREHGGDYTWSATVVLADLDAYWAYLTHPAHLCTDRLGWPLLETFAMFDVVDDPDPEMGPRIAALHQRRLDENPELTDVISDAGRPNG</sequence>
<reference evidence="3" key="1">
    <citation type="journal article" date="2019" name="Int. J. Syst. Evol. Microbiol.">
        <title>The Global Catalogue of Microorganisms (GCM) 10K type strain sequencing project: providing services to taxonomists for standard genome sequencing and annotation.</title>
        <authorList>
            <consortium name="The Broad Institute Genomics Platform"/>
            <consortium name="The Broad Institute Genome Sequencing Center for Infectious Disease"/>
            <person name="Wu L."/>
            <person name="Ma J."/>
        </authorList>
    </citation>
    <scope>NUCLEOTIDE SEQUENCE [LARGE SCALE GENOMIC DNA]</scope>
    <source>
        <strain evidence="3">JCM 17657</strain>
    </source>
</reference>
<protein>
    <recommendedName>
        <fullName evidence="1">Stress-response A/B barrel domain-containing protein</fullName>
    </recommendedName>
</protein>
<feature type="domain" description="Stress-response A/B barrel" evidence="1">
    <location>
        <begin position="2"/>
        <end position="91"/>
    </location>
</feature>
<dbReference type="PROSITE" id="PS51502">
    <property type="entry name" value="S_R_A_B_BARREL"/>
    <property type="match status" value="1"/>
</dbReference>
<dbReference type="Pfam" id="PF07876">
    <property type="entry name" value="Dabb"/>
    <property type="match status" value="1"/>
</dbReference>
<accession>A0ABP9HR39</accession>
<dbReference type="InterPro" id="IPR013097">
    <property type="entry name" value="Dabb"/>
</dbReference>
<dbReference type="EMBL" id="BAABIV010000003">
    <property type="protein sequence ID" value="GAA4976421.1"/>
    <property type="molecule type" value="Genomic_DNA"/>
</dbReference>
<comment type="caution">
    <text evidence="2">The sequence shown here is derived from an EMBL/GenBank/DDBJ whole genome shotgun (WGS) entry which is preliminary data.</text>
</comment>
<evidence type="ECO:0000259" key="1">
    <source>
        <dbReference type="PROSITE" id="PS51502"/>
    </source>
</evidence>
<organism evidence="2 3">
    <name type="scientific">Streptomyces hyderabadensis</name>
    <dbReference type="NCBI Taxonomy" id="598549"/>
    <lineage>
        <taxon>Bacteria</taxon>
        <taxon>Bacillati</taxon>
        <taxon>Actinomycetota</taxon>
        <taxon>Actinomycetes</taxon>
        <taxon>Kitasatosporales</taxon>
        <taxon>Streptomycetaceae</taxon>
        <taxon>Streptomyces</taxon>
    </lineage>
</organism>
<dbReference type="Proteomes" id="UP001500610">
    <property type="component" value="Unassembled WGS sequence"/>
</dbReference>
<dbReference type="SUPFAM" id="SSF54909">
    <property type="entry name" value="Dimeric alpha+beta barrel"/>
    <property type="match status" value="1"/>
</dbReference>
<gene>
    <name evidence="2" type="ORF">GCM10023257_11840</name>
</gene>
<proteinExistence type="predicted"/>